<dbReference type="AlphaFoldDB" id="A0A816ARB5"/>
<dbReference type="EMBL" id="CAJNOQ010035372">
    <property type="protein sequence ID" value="CAF1599175.1"/>
    <property type="molecule type" value="Genomic_DNA"/>
</dbReference>
<organism evidence="2 4">
    <name type="scientific">Didymodactylos carnosus</name>
    <dbReference type="NCBI Taxonomy" id="1234261"/>
    <lineage>
        <taxon>Eukaryota</taxon>
        <taxon>Metazoa</taxon>
        <taxon>Spiralia</taxon>
        <taxon>Gnathifera</taxon>
        <taxon>Rotifera</taxon>
        <taxon>Eurotatoria</taxon>
        <taxon>Bdelloidea</taxon>
        <taxon>Philodinida</taxon>
        <taxon>Philodinidae</taxon>
        <taxon>Didymodactylos</taxon>
    </lineage>
</organism>
<keyword evidence="4" id="KW-1185">Reference proteome</keyword>
<accession>A0A816ARB5</accession>
<keyword evidence="1" id="KW-0175">Coiled coil</keyword>
<name>A0A816ARB5_9BILA</name>
<evidence type="ECO:0000313" key="2">
    <source>
        <dbReference type="EMBL" id="CAF1599175.1"/>
    </source>
</evidence>
<evidence type="ECO:0000313" key="4">
    <source>
        <dbReference type="Proteomes" id="UP000663829"/>
    </source>
</evidence>
<sequence>MATPKLSVTTAKKEDIPSLKAKIAELERQNAEYKTKLDELRRAKATTMVKVEKEYVNAS</sequence>
<dbReference type="Proteomes" id="UP000663829">
    <property type="component" value="Unassembled WGS sequence"/>
</dbReference>
<dbReference type="EMBL" id="CAJOBC010101742">
    <property type="protein sequence ID" value="CAF4475530.1"/>
    <property type="molecule type" value="Genomic_DNA"/>
</dbReference>
<comment type="caution">
    <text evidence="2">The sequence shown here is derived from an EMBL/GenBank/DDBJ whole genome shotgun (WGS) entry which is preliminary data.</text>
</comment>
<dbReference type="OrthoDB" id="10065091at2759"/>
<proteinExistence type="predicted"/>
<feature type="coiled-coil region" evidence="1">
    <location>
        <begin position="16"/>
        <end position="46"/>
    </location>
</feature>
<gene>
    <name evidence="2" type="ORF">GPM918_LOCUS42318</name>
    <name evidence="3" type="ORF">SRO942_LOCUS43527</name>
</gene>
<evidence type="ECO:0000313" key="3">
    <source>
        <dbReference type="EMBL" id="CAF4475530.1"/>
    </source>
</evidence>
<feature type="non-terminal residue" evidence="2">
    <location>
        <position position="1"/>
    </location>
</feature>
<dbReference type="Proteomes" id="UP000681722">
    <property type="component" value="Unassembled WGS sequence"/>
</dbReference>
<protein>
    <submittedName>
        <fullName evidence="2">Uncharacterized protein</fullName>
    </submittedName>
</protein>
<evidence type="ECO:0000256" key="1">
    <source>
        <dbReference type="SAM" id="Coils"/>
    </source>
</evidence>
<reference evidence="2" key="1">
    <citation type="submission" date="2021-02" db="EMBL/GenBank/DDBJ databases">
        <authorList>
            <person name="Nowell W R."/>
        </authorList>
    </citation>
    <scope>NUCLEOTIDE SEQUENCE</scope>
</reference>